<dbReference type="Proteomes" id="UP000244336">
    <property type="component" value="Chromosome 3"/>
</dbReference>
<dbReference type="AlphaFoldDB" id="A0A2T7EH28"/>
<accession>A0A2T7EH28</accession>
<proteinExistence type="predicted"/>
<name>A0A2T7EH28_9POAL</name>
<protein>
    <submittedName>
        <fullName evidence="1">Uncharacterized protein</fullName>
    </submittedName>
</protein>
<evidence type="ECO:0000313" key="1">
    <source>
        <dbReference type="EMBL" id="PUZ67128.1"/>
    </source>
</evidence>
<sequence>MCVIGTKMDSIDVPLRSEFLFMNRKNQKERGCSESFYDVN</sequence>
<dbReference type="Gramene" id="PUZ67128">
    <property type="protein sequence ID" value="PUZ67128"/>
    <property type="gene ID" value="GQ55_3G408000"/>
</dbReference>
<gene>
    <name evidence="1" type="ORF">GQ55_3G408000</name>
</gene>
<evidence type="ECO:0000313" key="2">
    <source>
        <dbReference type="Proteomes" id="UP000244336"/>
    </source>
</evidence>
<dbReference type="EMBL" id="CM009751">
    <property type="protein sequence ID" value="PUZ67128.1"/>
    <property type="molecule type" value="Genomic_DNA"/>
</dbReference>
<keyword evidence="2" id="KW-1185">Reference proteome</keyword>
<reference evidence="1 2" key="1">
    <citation type="submission" date="2018-04" db="EMBL/GenBank/DDBJ databases">
        <title>WGS assembly of Panicum hallii var. hallii HAL2.</title>
        <authorList>
            <person name="Lovell J."/>
            <person name="Jenkins J."/>
            <person name="Lowry D."/>
            <person name="Mamidi S."/>
            <person name="Sreedasyam A."/>
            <person name="Weng X."/>
            <person name="Barry K."/>
            <person name="Bonette J."/>
            <person name="Campitelli B."/>
            <person name="Daum C."/>
            <person name="Gordon S."/>
            <person name="Gould B."/>
            <person name="Lipzen A."/>
            <person name="MacQueen A."/>
            <person name="Palacio-Mejia J."/>
            <person name="Plott C."/>
            <person name="Shakirov E."/>
            <person name="Shu S."/>
            <person name="Yoshinaga Y."/>
            <person name="Zane M."/>
            <person name="Rokhsar D."/>
            <person name="Grimwood J."/>
            <person name="Schmutz J."/>
            <person name="Juenger T."/>
        </authorList>
    </citation>
    <scope>NUCLEOTIDE SEQUENCE [LARGE SCALE GENOMIC DNA]</scope>
    <source>
        <strain evidence="2">cv. HAL2</strain>
    </source>
</reference>
<dbReference type="OrthoDB" id="333486at2759"/>
<organism evidence="1 2">
    <name type="scientific">Panicum hallii var. hallii</name>
    <dbReference type="NCBI Taxonomy" id="1504633"/>
    <lineage>
        <taxon>Eukaryota</taxon>
        <taxon>Viridiplantae</taxon>
        <taxon>Streptophyta</taxon>
        <taxon>Embryophyta</taxon>
        <taxon>Tracheophyta</taxon>
        <taxon>Spermatophyta</taxon>
        <taxon>Magnoliopsida</taxon>
        <taxon>Liliopsida</taxon>
        <taxon>Poales</taxon>
        <taxon>Poaceae</taxon>
        <taxon>PACMAD clade</taxon>
        <taxon>Panicoideae</taxon>
        <taxon>Panicodae</taxon>
        <taxon>Paniceae</taxon>
        <taxon>Panicinae</taxon>
        <taxon>Panicum</taxon>
        <taxon>Panicum sect. Panicum</taxon>
    </lineage>
</organism>